<dbReference type="Proteomes" id="UP000191010">
    <property type="component" value="Chromosome"/>
</dbReference>
<protein>
    <submittedName>
        <fullName evidence="2">Cobalt chelatase</fullName>
    </submittedName>
</protein>
<evidence type="ECO:0000313" key="2">
    <source>
        <dbReference type="EMBL" id="KTT19410.1"/>
    </source>
</evidence>
<dbReference type="RefSeq" id="WP_058637662.1">
    <property type="nucleotide sequence ID" value="NZ_JAEMEE010000014.1"/>
</dbReference>
<name>A0AAJ0LM81_9PSED</name>
<dbReference type="Proteomes" id="UP000071644">
    <property type="component" value="Unassembled WGS sequence"/>
</dbReference>
<dbReference type="Pfam" id="PF08907">
    <property type="entry name" value="DUF1853"/>
    <property type="match status" value="1"/>
</dbReference>
<proteinExistence type="predicted"/>
<reference evidence="2 3" key="1">
    <citation type="journal article" date="2016" name="Front. Microbiol.">
        <title>Genomic Resource of Rice Seed Associated Bacteria.</title>
        <authorList>
            <person name="Midha S."/>
            <person name="Bansal K."/>
            <person name="Sharma S."/>
            <person name="Kumar N."/>
            <person name="Patil P.P."/>
            <person name="Chaudhry V."/>
            <person name="Patil P.B."/>
        </authorList>
    </citation>
    <scope>NUCLEOTIDE SEQUENCE [LARGE SCALE GENOMIC DNA]</scope>
    <source>
        <strain evidence="2 3">NS96</strain>
    </source>
</reference>
<organism evidence="2 3">
    <name type="scientific">Pseudomonas parafulva</name>
    <dbReference type="NCBI Taxonomy" id="157782"/>
    <lineage>
        <taxon>Bacteria</taxon>
        <taxon>Pseudomonadati</taxon>
        <taxon>Pseudomonadota</taxon>
        <taxon>Gammaproteobacteria</taxon>
        <taxon>Pseudomonadales</taxon>
        <taxon>Pseudomonadaceae</taxon>
        <taxon>Pseudomonas</taxon>
    </lineage>
</organism>
<keyword evidence="4" id="KW-1185">Reference proteome</keyword>
<evidence type="ECO:0000313" key="1">
    <source>
        <dbReference type="EMBL" id="AQW67947.1"/>
    </source>
</evidence>
<gene>
    <name evidence="1" type="ORF">B2J77_06820</name>
    <name evidence="2" type="ORF">NS96R_04530</name>
</gene>
<dbReference type="EMBL" id="CP019952">
    <property type="protein sequence ID" value="AQW67947.1"/>
    <property type="molecule type" value="Genomic_DNA"/>
</dbReference>
<evidence type="ECO:0000313" key="3">
    <source>
        <dbReference type="Proteomes" id="UP000071644"/>
    </source>
</evidence>
<dbReference type="AlphaFoldDB" id="A0AAJ0LM81"/>
<reference evidence="1 4" key="2">
    <citation type="submission" date="2017-02" db="EMBL/GenBank/DDBJ databases">
        <authorList>
            <person name="Guo L."/>
        </authorList>
    </citation>
    <scope>NUCLEOTIDE SEQUENCE [LARGE SCALE GENOMIC DNA]</scope>
    <source>
        <strain evidence="1 4">PRS09-11288</strain>
    </source>
</reference>
<dbReference type="EMBL" id="LDSN01000009">
    <property type="protein sequence ID" value="KTT19410.1"/>
    <property type="molecule type" value="Genomic_DNA"/>
</dbReference>
<sequence length="310" mass="34959">MMPFPSLVHLPRLLQRPAVRDLAWTLLSPPLLERAGCPQRHPLAGSLWIERPQALQAWLYGLDIDDTPLQHWLKGLGSRRLGLYYERLWQFALQQAPGVELLAANLAIREDGRTLGELDVVLRDRDGVHHLELAIKLYLGPERFGTDPGGWLGPGCHDRLQAKLEHIRRHQLPMSASTQGRTALERLDLPPVQASMWMGGYLFYPALAPSEAPLGVHPLHLRGRWLHRKDWISAPGAHWQPLVRSAWLAPARCAACEVWSAAQFAAWLHLLAPDAPAQLLVNVQRQQDGSWQEIERVFLVADQWPGDLAL</sequence>
<accession>A0AAJ0LM81</accession>
<dbReference type="InterPro" id="IPR015003">
    <property type="entry name" value="DUF1853"/>
</dbReference>
<evidence type="ECO:0000313" key="4">
    <source>
        <dbReference type="Proteomes" id="UP000191010"/>
    </source>
</evidence>